<evidence type="ECO:0000256" key="1">
    <source>
        <dbReference type="SAM" id="Phobius"/>
    </source>
</evidence>
<dbReference type="KEGG" id="spph:KFK14_19660"/>
<feature type="transmembrane region" description="Helical" evidence="1">
    <location>
        <begin position="79"/>
        <end position="100"/>
    </location>
</feature>
<dbReference type="EMBL" id="CP073910">
    <property type="protein sequence ID" value="QUT05189.1"/>
    <property type="molecule type" value="Genomic_DNA"/>
</dbReference>
<sequence length="144" mass="16403">MGAIREADLWVGKTLFVPIIVRVCQATRQSQYAVARALWLTAGLWILYHAEGWLDRVLTALLCLLLMFSAGLRADLPRLSLLGFRVLWWVLLIIDLLAWIEGKREHFPLSDILILFAEYAATITTIPPRDTRKRRFEAGEAAGR</sequence>
<keyword evidence="1" id="KW-1133">Transmembrane helix</keyword>
<dbReference type="Proteomes" id="UP000681425">
    <property type="component" value="Chromosome"/>
</dbReference>
<keyword evidence="3" id="KW-1185">Reference proteome</keyword>
<evidence type="ECO:0000313" key="3">
    <source>
        <dbReference type="Proteomes" id="UP000681425"/>
    </source>
</evidence>
<feature type="transmembrane region" description="Helical" evidence="1">
    <location>
        <begin position="32"/>
        <end position="50"/>
    </location>
</feature>
<dbReference type="AlphaFoldDB" id="A0A975K5J2"/>
<organism evidence="2 3">
    <name type="scientific">Sphingobium phenoxybenzoativorans</name>
    <dbReference type="NCBI Taxonomy" id="1592790"/>
    <lineage>
        <taxon>Bacteria</taxon>
        <taxon>Pseudomonadati</taxon>
        <taxon>Pseudomonadota</taxon>
        <taxon>Alphaproteobacteria</taxon>
        <taxon>Sphingomonadales</taxon>
        <taxon>Sphingomonadaceae</taxon>
        <taxon>Sphingobium</taxon>
    </lineage>
</organism>
<keyword evidence="1" id="KW-0812">Transmembrane</keyword>
<gene>
    <name evidence="2" type="ORF">KFK14_19660</name>
</gene>
<evidence type="ECO:0000313" key="2">
    <source>
        <dbReference type="EMBL" id="QUT05189.1"/>
    </source>
</evidence>
<dbReference type="RefSeq" id="WP_212608879.1">
    <property type="nucleotide sequence ID" value="NZ_CP073910.1"/>
</dbReference>
<keyword evidence="1" id="KW-0472">Membrane</keyword>
<proteinExistence type="predicted"/>
<name>A0A975K5J2_9SPHN</name>
<accession>A0A975K5J2</accession>
<reference evidence="2" key="1">
    <citation type="submission" date="2021-04" db="EMBL/GenBank/DDBJ databases">
        <title>Isolation of p-tert-butylphenol degrading bacteria Sphingobium phenoxybenzoativorans Tas13 from active sludge.</title>
        <authorList>
            <person name="Li Y."/>
        </authorList>
    </citation>
    <scope>NUCLEOTIDE SEQUENCE</scope>
    <source>
        <strain evidence="2">Tas13</strain>
    </source>
</reference>
<feature type="transmembrane region" description="Helical" evidence="1">
    <location>
        <begin position="56"/>
        <end position="72"/>
    </location>
</feature>
<protein>
    <submittedName>
        <fullName evidence="2">Uncharacterized protein</fullName>
    </submittedName>
</protein>